<feature type="domain" description="Major facilitator superfamily (MFS) profile" evidence="10">
    <location>
        <begin position="28"/>
        <end position="478"/>
    </location>
</feature>
<feature type="transmembrane region" description="Helical" evidence="9">
    <location>
        <begin position="425"/>
        <end position="447"/>
    </location>
</feature>
<dbReference type="PRINTS" id="PR00171">
    <property type="entry name" value="SUGRTRNSPORT"/>
</dbReference>
<dbReference type="EMBL" id="JAEPRC010000036">
    <property type="protein sequence ID" value="KAG2213569.1"/>
    <property type="molecule type" value="Genomic_DNA"/>
</dbReference>
<feature type="transmembrane region" description="Helical" evidence="9">
    <location>
        <begin position="188"/>
        <end position="207"/>
    </location>
</feature>
<dbReference type="Pfam" id="PF00083">
    <property type="entry name" value="Sugar_tr"/>
    <property type="match status" value="1"/>
</dbReference>
<feature type="transmembrane region" description="Helical" evidence="9">
    <location>
        <begin position="389"/>
        <end position="413"/>
    </location>
</feature>
<dbReference type="PROSITE" id="PS00216">
    <property type="entry name" value="SUGAR_TRANSPORT_1"/>
    <property type="match status" value="1"/>
</dbReference>
<feature type="compositionally biased region" description="Basic and acidic residues" evidence="8">
    <location>
        <begin position="528"/>
        <end position="540"/>
    </location>
</feature>
<dbReference type="PANTHER" id="PTHR48022">
    <property type="entry name" value="PLASTIDIC GLUCOSE TRANSPORTER 4"/>
    <property type="match status" value="1"/>
</dbReference>
<comment type="caution">
    <text evidence="11">The sequence shown here is derived from an EMBL/GenBank/DDBJ whole genome shotgun (WGS) entry which is preliminary data.</text>
</comment>
<evidence type="ECO:0000256" key="3">
    <source>
        <dbReference type="ARBA" id="ARBA00022448"/>
    </source>
</evidence>
<comment type="subcellular location">
    <subcellularLocation>
        <location evidence="1">Membrane</location>
        <topology evidence="1">Multi-pass membrane protein</topology>
    </subcellularLocation>
</comment>
<accession>A0A8H7RL92</accession>
<dbReference type="GO" id="GO:0016020">
    <property type="term" value="C:membrane"/>
    <property type="evidence" value="ECO:0007669"/>
    <property type="project" value="UniProtKB-SubCell"/>
</dbReference>
<evidence type="ECO:0000256" key="4">
    <source>
        <dbReference type="ARBA" id="ARBA00022692"/>
    </source>
</evidence>
<feature type="transmembrane region" description="Helical" evidence="9">
    <location>
        <begin position="155"/>
        <end position="173"/>
    </location>
</feature>
<protein>
    <recommendedName>
        <fullName evidence="10">Major facilitator superfamily (MFS) profile domain-containing protein</fullName>
    </recommendedName>
</protein>
<dbReference type="SUPFAM" id="SSF103473">
    <property type="entry name" value="MFS general substrate transporter"/>
    <property type="match status" value="1"/>
</dbReference>
<dbReference type="InterPro" id="IPR036259">
    <property type="entry name" value="MFS_trans_sf"/>
</dbReference>
<keyword evidence="3 7" id="KW-0813">Transport</keyword>
<feature type="transmembrane region" description="Helical" evidence="9">
    <location>
        <begin position="342"/>
        <end position="364"/>
    </location>
</feature>
<feature type="transmembrane region" description="Helical" evidence="9">
    <location>
        <begin position="318"/>
        <end position="335"/>
    </location>
</feature>
<dbReference type="InterPro" id="IPR005829">
    <property type="entry name" value="Sugar_transporter_CS"/>
</dbReference>
<feature type="transmembrane region" description="Helical" evidence="9">
    <location>
        <begin position="98"/>
        <end position="116"/>
    </location>
</feature>
<dbReference type="InterPro" id="IPR020846">
    <property type="entry name" value="MFS_dom"/>
</dbReference>
<evidence type="ECO:0000313" key="11">
    <source>
        <dbReference type="EMBL" id="KAG2213569.1"/>
    </source>
</evidence>
<dbReference type="InterPro" id="IPR050360">
    <property type="entry name" value="MFS_Sugar_Transporters"/>
</dbReference>
<name>A0A8H7RL92_9FUNG</name>
<dbReference type="Gene3D" id="1.20.1250.20">
    <property type="entry name" value="MFS general substrate transporter like domains"/>
    <property type="match status" value="1"/>
</dbReference>
<dbReference type="NCBIfam" id="TIGR00879">
    <property type="entry name" value="SP"/>
    <property type="match status" value="1"/>
</dbReference>
<evidence type="ECO:0000256" key="5">
    <source>
        <dbReference type="ARBA" id="ARBA00022989"/>
    </source>
</evidence>
<dbReference type="FunFam" id="1.20.1250.20:FF:000026">
    <property type="entry name" value="MFS quinate transporter QutD"/>
    <property type="match status" value="1"/>
</dbReference>
<gene>
    <name evidence="11" type="ORF">INT46_002275</name>
</gene>
<keyword evidence="4 9" id="KW-0812">Transmembrane</keyword>
<feature type="transmembrane region" description="Helical" evidence="9">
    <location>
        <begin position="21"/>
        <end position="41"/>
    </location>
</feature>
<feature type="transmembrane region" description="Helical" evidence="9">
    <location>
        <begin position="68"/>
        <end position="86"/>
    </location>
</feature>
<dbReference type="PANTHER" id="PTHR48022:SF2">
    <property type="entry name" value="PLASTIDIC GLUCOSE TRANSPORTER 4"/>
    <property type="match status" value="1"/>
</dbReference>
<evidence type="ECO:0000313" key="12">
    <source>
        <dbReference type="Proteomes" id="UP000650833"/>
    </source>
</evidence>
<evidence type="ECO:0000256" key="9">
    <source>
        <dbReference type="SAM" id="Phobius"/>
    </source>
</evidence>
<feature type="compositionally biased region" description="Basic and acidic residues" evidence="8">
    <location>
        <begin position="551"/>
        <end position="561"/>
    </location>
</feature>
<evidence type="ECO:0000256" key="8">
    <source>
        <dbReference type="SAM" id="MobiDB-lite"/>
    </source>
</evidence>
<dbReference type="PROSITE" id="PS00217">
    <property type="entry name" value="SUGAR_TRANSPORT_2"/>
    <property type="match status" value="1"/>
</dbReference>
<dbReference type="OrthoDB" id="4142200at2759"/>
<dbReference type="PROSITE" id="PS50850">
    <property type="entry name" value="MFS"/>
    <property type="match status" value="1"/>
</dbReference>
<keyword evidence="12" id="KW-1185">Reference proteome</keyword>
<evidence type="ECO:0000256" key="2">
    <source>
        <dbReference type="ARBA" id="ARBA00010992"/>
    </source>
</evidence>
<reference evidence="11" key="1">
    <citation type="submission" date="2020-12" db="EMBL/GenBank/DDBJ databases">
        <title>Metabolic potential, ecology and presence of endohyphal bacteria is reflected in genomic diversity of Mucoromycotina.</title>
        <authorList>
            <person name="Muszewska A."/>
            <person name="Okrasinska A."/>
            <person name="Steczkiewicz K."/>
            <person name="Drgas O."/>
            <person name="Orlowska M."/>
            <person name="Perlinska-Lenart U."/>
            <person name="Aleksandrzak-Piekarczyk T."/>
            <person name="Szatraj K."/>
            <person name="Zielenkiewicz U."/>
            <person name="Pilsyk S."/>
            <person name="Malc E."/>
            <person name="Mieczkowski P."/>
            <person name="Kruszewska J.S."/>
            <person name="Biernat P."/>
            <person name="Pawlowska J."/>
        </authorList>
    </citation>
    <scope>NUCLEOTIDE SEQUENCE</scope>
    <source>
        <strain evidence="11">CBS 226.32</strain>
    </source>
</reference>
<comment type="similarity">
    <text evidence="2 7">Belongs to the major facilitator superfamily. Sugar transporter (TC 2.A.1.1) family.</text>
</comment>
<evidence type="ECO:0000256" key="7">
    <source>
        <dbReference type="RuleBase" id="RU003346"/>
    </source>
</evidence>
<feature type="region of interest" description="Disordered" evidence="8">
    <location>
        <begin position="522"/>
        <end position="561"/>
    </location>
</feature>
<feature type="transmembrane region" description="Helical" evidence="9">
    <location>
        <begin position="453"/>
        <end position="474"/>
    </location>
</feature>
<keyword evidence="5 9" id="KW-1133">Transmembrane helix</keyword>
<dbReference type="InterPro" id="IPR005828">
    <property type="entry name" value="MFS_sugar_transport-like"/>
</dbReference>
<keyword evidence="6 9" id="KW-0472">Membrane</keyword>
<dbReference type="AlphaFoldDB" id="A0A8H7RL92"/>
<feature type="transmembrane region" description="Helical" evidence="9">
    <location>
        <begin position="122"/>
        <end position="143"/>
    </location>
</feature>
<evidence type="ECO:0000256" key="6">
    <source>
        <dbReference type="ARBA" id="ARBA00023136"/>
    </source>
</evidence>
<evidence type="ECO:0000256" key="1">
    <source>
        <dbReference type="ARBA" id="ARBA00004141"/>
    </source>
</evidence>
<dbReference type="InterPro" id="IPR003663">
    <property type="entry name" value="Sugar/inositol_transpt"/>
</dbReference>
<dbReference type="Proteomes" id="UP000650833">
    <property type="component" value="Unassembled WGS sequence"/>
</dbReference>
<feature type="transmembrane region" description="Helical" evidence="9">
    <location>
        <begin position="275"/>
        <end position="298"/>
    </location>
</feature>
<proteinExistence type="inferred from homology"/>
<organism evidence="11 12">
    <name type="scientific">Mucor plumbeus</name>
    <dbReference type="NCBI Taxonomy" id="97098"/>
    <lineage>
        <taxon>Eukaryota</taxon>
        <taxon>Fungi</taxon>
        <taxon>Fungi incertae sedis</taxon>
        <taxon>Mucoromycota</taxon>
        <taxon>Mucoromycotina</taxon>
        <taxon>Mucoromycetes</taxon>
        <taxon>Mucorales</taxon>
        <taxon>Mucorineae</taxon>
        <taxon>Mucoraceae</taxon>
        <taxon>Mucor</taxon>
    </lineage>
</organism>
<dbReference type="GO" id="GO:0005351">
    <property type="term" value="F:carbohydrate:proton symporter activity"/>
    <property type="evidence" value="ECO:0007669"/>
    <property type="project" value="TreeGrafter"/>
</dbReference>
<evidence type="ECO:0000259" key="10">
    <source>
        <dbReference type="PROSITE" id="PS50850"/>
    </source>
</evidence>
<sequence>MSPIIPPSSNKNLQGSAKSDYGITLYLITAFSAIGGFLFGYDFGVTSGVMAMPQFQEYFNPLTPEIKGALNSLMGCGAVFGCLLAGVSSDRFGRRDSIGGFALIFIVGGVLQAASHNIEMQLIGRFISGISVGACSVLSPMYNAELAPKEIRGRLIGFQQLLIDIGLLVSAWLDYGTISVQSDWSWRIPYLVQVLPAVLLALCPFLLPRSPRFLIEKGRHEEAIKVLAYVHGKGDPNHPYVLQEFNEIKDNVQLENAVAVDSYISMIKDPKNHRVLWVGCSVAIFQQLTGANVIMYYAAFMFQQAGLQGSLSLLANGIDYAVMVIFCVPGMILVDKVGRIKLMVIGSIGMCVCFFLMAGLYGGVGFTEWNEEQLSHVVNMSSNPPAEHAVIAFIFIFVAFYATTWAPVAWIYIAEIFPLRIRSKGFALASAILWVGNILVGQVTPILMDKITWGTYVIYGVIGIIMLIWIFLFAPESNGLSLEEMEVVFHGPLVVTNLNYEEYIKAHHEDVERIRAEVNAAATAGGRQDVEKTAIQRDDSFDNGSTNGSSNDEKVKVDTKA</sequence>